<protein>
    <submittedName>
        <fullName evidence="1">Uncharacterized protein</fullName>
    </submittedName>
</protein>
<evidence type="ECO:0000313" key="2">
    <source>
        <dbReference type="Proteomes" id="UP000024635"/>
    </source>
</evidence>
<dbReference type="Proteomes" id="UP000024635">
    <property type="component" value="Unassembled WGS sequence"/>
</dbReference>
<sequence length="66" mass="7648">MLHLGQYRSIMIQRILVRCVGAQTIRAPRQDTGNATRARGSRPLQSYKIRSFWREKLQCKIMDGGE</sequence>
<proteinExistence type="predicted"/>
<name>A0A016SD05_9BILA</name>
<organism evidence="1 2">
    <name type="scientific">Ancylostoma ceylanicum</name>
    <dbReference type="NCBI Taxonomy" id="53326"/>
    <lineage>
        <taxon>Eukaryota</taxon>
        <taxon>Metazoa</taxon>
        <taxon>Ecdysozoa</taxon>
        <taxon>Nematoda</taxon>
        <taxon>Chromadorea</taxon>
        <taxon>Rhabditida</taxon>
        <taxon>Rhabditina</taxon>
        <taxon>Rhabditomorpha</taxon>
        <taxon>Strongyloidea</taxon>
        <taxon>Ancylostomatidae</taxon>
        <taxon>Ancylostomatinae</taxon>
        <taxon>Ancylostoma</taxon>
    </lineage>
</organism>
<dbReference type="AlphaFoldDB" id="A0A016SD05"/>
<comment type="caution">
    <text evidence="1">The sequence shown here is derived from an EMBL/GenBank/DDBJ whole genome shotgun (WGS) entry which is preliminary data.</text>
</comment>
<evidence type="ECO:0000313" key="1">
    <source>
        <dbReference type="EMBL" id="EYB88267.1"/>
    </source>
</evidence>
<keyword evidence="2" id="KW-1185">Reference proteome</keyword>
<dbReference type="EMBL" id="JARK01001586">
    <property type="protein sequence ID" value="EYB88267.1"/>
    <property type="molecule type" value="Genomic_DNA"/>
</dbReference>
<reference evidence="2" key="1">
    <citation type="journal article" date="2015" name="Nat. Genet.">
        <title>The genome and transcriptome of the zoonotic hookworm Ancylostoma ceylanicum identify infection-specific gene families.</title>
        <authorList>
            <person name="Schwarz E.M."/>
            <person name="Hu Y."/>
            <person name="Antoshechkin I."/>
            <person name="Miller M.M."/>
            <person name="Sternberg P.W."/>
            <person name="Aroian R.V."/>
        </authorList>
    </citation>
    <scope>NUCLEOTIDE SEQUENCE</scope>
    <source>
        <strain evidence="2">HY135</strain>
    </source>
</reference>
<gene>
    <name evidence="1" type="primary">Acey_s0250.g156</name>
    <name evidence="1" type="ORF">Y032_0250g156</name>
</gene>
<accession>A0A016SD05</accession>